<keyword evidence="10" id="KW-1185">Reference proteome</keyword>
<dbReference type="CDD" id="cd06173">
    <property type="entry name" value="MFS_MefA_like"/>
    <property type="match status" value="1"/>
</dbReference>
<feature type="transmembrane region" description="Helical" evidence="7">
    <location>
        <begin position="89"/>
        <end position="115"/>
    </location>
</feature>
<comment type="caution">
    <text evidence="9">The sequence shown here is derived from an EMBL/GenBank/DDBJ whole genome shotgun (WGS) entry which is preliminary data.</text>
</comment>
<dbReference type="PROSITE" id="PS50850">
    <property type="entry name" value="MFS"/>
    <property type="match status" value="1"/>
</dbReference>
<feature type="transmembrane region" description="Helical" evidence="7">
    <location>
        <begin position="261"/>
        <end position="281"/>
    </location>
</feature>
<dbReference type="PANTHER" id="PTHR23513:SF11">
    <property type="entry name" value="STAPHYLOFERRIN A TRANSPORTER"/>
    <property type="match status" value="1"/>
</dbReference>
<keyword evidence="4 7" id="KW-1133">Transmembrane helix</keyword>
<dbReference type="Gene3D" id="1.20.1250.20">
    <property type="entry name" value="MFS general substrate transporter like domains"/>
    <property type="match status" value="1"/>
</dbReference>
<feature type="transmembrane region" description="Helical" evidence="7">
    <location>
        <begin position="225"/>
        <end position="241"/>
    </location>
</feature>
<dbReference type="EMBL" id="JBHSBN010000009">
    <property type="protein sequence ID" value="MFC4107256.1"/>
    <property type="molecule type" value="Genomic_DNA"/>
</dbReference>
<evidence type="ECO:0000313" key="9">
    <source>
        <dbReference type="EMBL" id="MFC4107256.1"/>
    </source>
</evidence>
<feature type="transmembrane region" description="Helical" evidence="7">
    <location>
        <begin position="29"/>
        <end position="49"/>
    </location>
</feature>
<comment type="subcellular location">
    <subcellularLocation>
        <location evidence="1">Cell membrane</location>
        <topology evidence="1">Multi-pass membrane protein</topology>
    </subcellularLocation>
</comment>
<feature type="compositionally biased region" description="Pro residues" evidence="6">
    <location>
        <begin position="410"/>
        <end position="432"/>
    </location>
</feature>
<dbReference type="InterPro" id="IPR011701">
    <property type="entry name" value="MFS"/>
</dbReference>
<evidence type="ECO:0000256" key="4">
    <source>
        <dbReference type="ARBA" id="ARBA00022989"/>
    </source>
</evidence>
<dbReference type="PANTHER" id="PTHR23513">
    <property type="entry name" value="INTEGRAL MEMBRANE EFFLUX PROTEIN-RELATED"/>
    <property type="match status" value="1"/>
</dbReference>
<evidence type="ECO:0000256" key="7">
    <source>
        <dbReference type="SAM" id="Phobius"/>
    </source>
</evidence>
<evidence type="ECO:0000259" key="8">
    <source>
        <dbReference type="PROSITE" id="PS50850"/>
    </source>
</evidence>
<evidence type="ECO:0000256" key="3">
    <source>
        <dbReference type="ARBA" id="ARBA00022692"/>
    </source>
</evidence>
<feature type="transmembrane region" description="Helical" evidence="7">
    <location>
        <begin position="288"/>
        <end position="306"/>
    </location>
</feature>
<dbReference type="RefSeq" id="WP_377545976.1">
    <property type="nucleotide sequence ID" value="NZ_JBHSBN010000009.1"/>
</dbReference>
<evidence type="ECO:0000313" key="10">
    <source>
        <dbReference type="Proteomes" id="UP001595868"/>
    </source>
</evidence>
<evidence type="ECO:0000256" key="6">
    <source>
        <dbReference type="SAM" id="MobiDB-lite"/>
    </source>
</evidence>
<feature type="transmembrane region" description="Helical" evidence="7">
    <location>
        <begin position="159"/>
        <end position="178"/>
    </location>
</feature>
<dbReference type="Pfam" id="PF07690">
    <property type="entry name" value="MFS_1"/>
    <property type="match status" value="1"/>
</dbReference>
<evidence type="ECO:0000256" key="1">
    <source>
        <dbReference type="ARBA" id="ARBA00004651"/>
    </source>
</evidence>
<feature type="region of interest" description="Disordered" evidence="6">
    <location>
        <begin position="402"/>
        <end position="447"/>
    </location>
</feature>
<gene>
    <name evidence="9" type="ORF">ACFOX0_15155</name>
</gene>
<feature type="domain" description="Major facilitator superfamily (MFS) profile" evidence="8">
    <location>
        <begin position="19"/>
        <end position="447"/>
    </location>
</feature>
<feature type="transmembrane region" description="Helical" evidence="7">
    <location>
        <begin position="184"/>
        <end position="204"/>
    </location>
</feature>
<dbReference type="InterPro" id="IPR020846">
    <property type="entry name" value="MFS_dom"/>
</dbReference>
<protein>
    <submittedName>
        <fullName evidence="9">MFS transporter</fullName>
    </submittedName>
</protein>
<proteinExistence type="predicted"/>
<evidence type="ECO:0000256" key="5">
    <source>
        <dbReference type="ARBA" id="ARBA00023136"/>
    </source>
</evidence>
<keyword evidence="5 7" id="KW-0472">Membrane</keyword>
<dbReference type="SUPFAM" id="SSF103473">
    <property type="entry name" value="MFS general substrate transporter"/>
    <property type="match status" value="1"/>
</dbReference>
<reference evidence="10" key="1">
    <citation type="journal article" date="2019" name="Int. J. Syst. Evol. Microbiol.">
        <title>The Global Catalogue of Microorganisms (GCM) 10K type strain sequencing project: providing services to taxonomists for standard genome sequencing and annotation.</title>
        <authorList>
            <consortium name="The Broad Institute Genomics Platform"/>
            <consortium name="The Broad Institute Genome Sequencing Center for Infectious Disease"/>
            <person name="Wu L."/>
            <person name="Ma J."/>
        </authorList>
    </citation>
    <scope>NUCLEOTIDE SEQUENCE [LARGE SCALE GENOMIC DNA]</scope>
    <source>
        <strain evidence="10">2902at01</strain>
    </source>
</reference>
<organism evidence="9 10">
    <name type="scientific">Micromonospora zhanjiangensis</name>
    <dbReference type="NCBI Taxonomy" id="1522057"/>
    <lineage>
        <taxon>Bacteria</taxon>
        <taxon>Bacillati</taxon>
        <taxon>Actinomycetota</taxon>
        <taxon>Actinomycetes</taxon>
        <taxon>Micromonosporales</taxon>
        <taxon>Micromonosporaceae</taxon>
        <taxon>Micromonospora</taxon>
    </lineage>
</organism>
<evidence type="ECO:0000256" key="2">
    <source>
        <dbReference type="ARBA" id="ARBA00022475"/>
    </source>
</evidence>
<dbReference type="InterPro" id="IPR036259">
    <property type="entry name" value="MFS_trans_sf"/>
</dbReference>
<sequence>MTAAPILAPDAASPWRSPPFRQLMAGRTLISLGSAITPVAMALAVLRLGGSATDLGLVVAAYALLDVVTTLFAGVLGDRFSRTALMRGSAALACVSQAVVAVSLGTGVASVPMLAVMSALNGALAAIAGPSSRAVVPQTVPAAALPTAVSVLRLAQNTAMVLGFSLGGLLVSLFGPGWAIGVNAAVSAAAAVCFTVMTVAPLAAPAAGSLLGDLGAGAREVFRHTWLWVLIIQALVYHLVYGGVQGVVGPVMVTRIFGEAAWGWSLAALMVGFMAGGVVTLRYRPSRMLLSGTAFLALTACFPLAMALPVPLWVVLAGAFLHGFGLEIFSVNWDLAIQQNIAPDKLARVFAFDQVGSFVMRPLGLVLVGPVAERLGERHWLVVTAAVMAGSTALALLPPSVRGLRRQSPPATPTPSPSDPVAPPPSDPVTPPRPDRVPAAAGDQPAP</sequence>
<keyword evidence="3 7" id="KW-0812">Transmembrane</keyword>
<keyword evidence="2" id="KW-1003">Cell membrane</keyword>
<dbReference type="Proteomes" id="UP001595868">
    <property type="component" value="Unassembled WGS sequence"/>
</dbReference>
<accession>A0ABV8KMC6</accession>
<feature type="transmembrane region" description="Helical" evidence="7">
    <location>
        <begin position="135"/>
        <end position="152"/>
    </location>
</feature>
<feature type="transmembrane region" description="Helical" evidence="7">
    <location>
        <begin position="55"/>
        <end position="77"/>
    </location>
</feature>
<name>A0ABV8KMC6_9ACTN</name>